<evidence type="ECO:0000256" key="1">
    <source>
        <dbReference type="SAM" id="MobiDB-lite"/>
    </source>
</evidence>
<reference evidence="2" key="1">
    <citation type="submission" date="2020-02" db="EMBL/GenBank/DDBJ databases">
        <authorList>
            <person name="Meier V. D."/>
        </authorList>
    </citation>
    <scope>NUCLEOTIDE SEQUENCE</scope>
    <source>
        <strain evidence="2">AVDCRST_MAG55</strain>
    </source>
</reference>
<sequence length="39" mass="4197">MVEMAIQPSGSRVGPCPTPYPVSFFNMKSPRRSSGAPKT</sequence>
<organism evidence="2">
    <name type="scientific">uncultured Rubrobacteraceae bacterium</name>
    <dbReference type="NCBI Taxonomy" id="349277"/>
    <lineage>
        <taxon>Bacteria</taxon>
        <taxon>Bacillati</taxon>
        <taxon>Actinomycetota</taxon>
        <taxon>Rubrobacteria</taxon>
        <taxon>Rubrobacterales</taxon>
        <taxon>Rubrobacteraceae</taxon>
        <taxon>environmental samples</taxon>
    </lineage>
</organism>
<gene>
    <name evidence="2" type="ORF">AVDCRST_MAG55-835</name>
</gene>
<protein>
    <submittedName>
        <fullName evidence="2">Uncharacterized protein</fullName>
    </submittedName>
</protein>
<evidence type="ECO:0000313" key="2">
    <source>
        <dbReference type="EMBL" id="CAA9403685.1"/>
    </source>
</evidence>
<name>A0A6J4P200_9ACTN</name>
<dbReference type="AlphaFoldDB" id="A0A6J4P200"/>
<feature type="region of interest" description="Disordered" evidence="1">
    <location>
        <begin position="1"/>
        <end position="39"/>
    </location>
</feature>
<dbReference type="EMBL" id="CADCUZ010000034">
    <property type="protein sequence ID" value="CAA9403685.1"/>
    <property type="molecule type" value="Genomic_DNA"/>
</dbReference>
<proteinExistence type="predicted"/>
<accession>A0A6J4P200</accession>